<evidence type="ECO:0008006" key="4">
    <source>
        <dbReference type="Google" id="ProtNLM"/>
    </source>
</evidence>
<dbReference type="Proteomes" id="UP000002630">
    <property type="component" value="Linkage Group LG03"/>
</dbReference>
<evidence type="ECO:0000256" key="1">
    <source>
        <dbReference type="SAM" id="SignalP"/>
    </source>
</evidence>
<keyword evidence="3" id="KW-1185">Reference proteome</keyword>
<dbReference type="AlphaFoldDB" id="D8LN79"/>
<sequence>MKYSIVAWFVWLYTAADALISTAPIGSSAGASRRGRIHRHLSAVTLLTLPRRSAARQEMGTRRLCAADSIHKSYSMMCGVADYDQQELVLREFALPLQASPGSYERRVRAECLREGGEAATVVRWHISHADEATGRAHVEAVFLLATSVSGAETAIDEAP</sequence>
<evidence type="ECO:0000313" key="2">
    <source>
        <dbReference type="EMBL" id="CBN74842.1"/>
    </source>
</evidence>
<accession>D8LN79</accession>
<evidence type="ECO:0000313" key="3">
    <source>
        <dbReference type="Proteomes" id="UP000002630"/>
    </source>
</evidence>
<protein>
    <recommendedName>
        <fullName evidence="4">Secreted protein</fullName>
    </recommendedName>
</protein>
<feature type="chain" id="PRO_5003117308" description="Secreted protein" evidence="1">
    <location>
        <begin position="19"/>
        <end position="160"/>
    </location>
</feature>
<dbReference type="OrthoDB" id="10300598at2759"/>
<reference evidence="2 3" key="1">
    <citation type="journal article" date="2010" name="Nature">
        <title>The Ectocarpus genome and the independent evolution of multicellularity in brown algae.</title>
        <authorList>
            <person name="Cock J.M."/>
            <person name="Sterck L."/>
            <person name="Rouze P."/>
            <person name="Scornet D."/>
            <person name="Allen A.E."/>
            <person name="Amoutzias G."/>
            <person name="Anthouard V."/>
            <person name="Artiguenave F."/>
            <person name="Aury J.M."/>
            <person name="Badger J.H."/>
            <person name="Beszteri B."/>
            <person name="Billiau K."/>
            <person name="Bonnet E."/>
            <person name="Bothwell J.H."/>
            <person name="Bowler C."/>
            <person name="Boyen C."/>
            <person name="Brownlee C."/>
            <person name="Carrano C.J."/>
            <person name="Charrier B."/>
            <person name="Cho G.Y."/>
            <person name="Coelho S.M."/>
            <person name="Collen J."/>
            <person name="Corre E."/>
            <person name="Da Silva C."/>
            <person name="Delage L."/>
            <person name="Delaroque N."/>
            <person name="Dittami S.M."/>
            <person name="Doulbeau S."/>
            <person name="Elias M."/>
            <person name="Farnham G."/>
            <person name="Gachon C.M."/>
            <person name="Gschloessl B."/>
            <person name="Heesch S."/>
            <person name="Jabbari K."/>
            <person name="Jubin C."/>
            <person name="Kawai H."/>
            <person name="Kimura K."/>
            <person name="Kloareg B."/>
            <person name="Kupper F.C."/>
            <person name="Lang D."/>
            <person name="Le Bail A."/>
            <person name="Leblanc C."/>
            <person name="Lerouge P."/>
            <person name="Lohr M."/>
            <person name="Lopez P.J."/>
            <person name="Martens C."/>
            <person name="Maumus F."/>
            <person name="Michel G."/>
            <person name="Miranda-Saavedra D."/>
            <person name="Morales J."/>
            <person name="Moreau H."/>
            <person name="Motomura T."/>
            <person name="Nagasato C."/>
            <person name="Napoli C.A."/>
            <person name="Nelson D.R."/>
            <person name="Nyvall-Collen P."/>
            <person name="Peters A.F."/>
            <person name="Pommier C."/>
            <person name="Potin P."/>
            <person name="Poulain J."/>
            <person name="Quesneville H."/>
            <person name="Read B."/>
            <person name="Rensing S.A."/>
            <person name="Ritter A."/>
            <person name="Rousvoal S."/>
            <person name="Samanta M."/>
            <person name="Samson G."/>
            <person name="Schroeder D.C."/>
            <person name="Segurens B."/>
            <person name="Strittmatter M."/>
            <person name="Tonon T."/>
            <person name="Tregear J.W."/>
            <person name="Valentin K."/>
            <person name="von Dassow P."/>
            <person name="Yamagishi T."/>
            <person name="Van de Peer Y."/>
            <person name="Wincker P."/>
        </authorList>
    </citation>
    <scope>NUCLEOTIDE SEQUENCE [LARGE SCALE GENOMIC DNA]</scope>
    <source>
        <strain evidence="3">Ec32 / CCAP1310/4</strain>
    </source>
</reference>
<keyword evidence="1" id="KW-0732">Signal</keyword>
<proteinExistence type="predicted"/>
<dbReference type="InParanoid" id="D8LN79"/>
<gene>
    <name evidence="2" type="ORF">Esi_0043_0137</name>
</gene>
<organism evidence="2 3">
    <name type="scientific">Ectocarpus siliculosus</name>
    <name type="common">Brown alga</name>
    <name type="synonym">Conferva siliculosa</name>
    <dbReference type="NCBI Taxonomy" id="2880"/>
    <lineage>
        <taxon>Eukaryota</taxon>
        <taxon>Sar</taxon>
        <taxon>Stramenopiles</taxon>
        <taxon>Ochrophyta</taxon>
        <taxon>PX clade</taxon>
        <taxon>Phaeophyceae</taxon>
        <taxon>Ectocarpales</taxon>
        <taxon>Ectocarpaceae</taxon>
        <taxon>Ectocarpus</taxon>
    </lineage>
</organism>
<dbReference type="EMBL" id="FN649728">
    <property type="protein sequence ID" value="CBN74842.1"/>
    <property type="molecule type" value="Genomic_DNA"/>
</dbReference>
<feature type="signal peptide" evidence="1">
    <location>
        <begin position="1"/>
        <end position="18"/>
    </location>
</feature>
<name>D8LN79_ECTSI</name>
<dbReference type="EMBL" id="FN648630">
    <property type="protein sequence ID" value="CBN74842.1"/>
    <property type="molecule type" value="Genomic_DNA"/>
</dbReference>